<protein>
    <recommendedName>
        <fullName evidence="2">DUF11 domain-containing protein</fullName>
    </recommendedName>
</protein>
<name>A0A3D9FCN3_9SPHN</name>
<organism evidence="3 4">
    <name type="scientific">Parasphingopyxis lamellibrachiae</name>
    <dbReference type="NCBI Taxonomy" id="680125"/>
    <lineage>
        <taxon>Bacteria</taxon>
        <taxon>Pseudomonadati</taxon>
        <taxon>Pseudomonadota</taxon>
        <taxon>Alphaproteobacteria</taxon>
        <taxon>Sphingomonadales</taxon>
        <taxon>Sphingomonadaceae</taxon>
        <taxon>Parasphingopyxis</taxon>
    </lineage>
</organism>
<sequence length="1717" mass="185392">MAAGRISGGHRSATMRHTILSICAMFLALFAALLSSAGTVAHAQTISNIAYAEWDELGERVREPSNAVEIVVDTSGLPPEISLYHFGSGNGGGTYAVLPATSCVAVAPYTAPRLGGAYADMPLDPAEISGATEIRAGEPLIFMVEHAASNRDPAVLETYEIIIETREGDAEEMILTETGPDTGIFGGLILTAAIPPAPIQYNCILSVVPGSALTISTSDPSRSRSFRELAVDVLDDFGSTVFDSETGAPVDGARVTLVDATTGQPAEVFGGDGVSSFPATVTTGQRITDGSGFAYTPATGDFFFPAVPPGRYRLIVEPPAPYTGISQASPQELAGFVDSRGDSYDIVTGSFGESFTLGDVGSIRIDIPLDRPTAMLQIEKAASRQMAVPGDPILFSIRVGSTDPSRPTRPLVITDTLPSQLRLRLDSLRLDGEPIANGVTLAPDGRSFAVAIPSLSAGTSAVLTYITEVLPQASAGNATNSARVRDDHGHISAIADATIRIQRDTIASRMTIIGRITEGGCGVDPRTAAGVAGVRVIMEDGSYAVTDDEGRYHFEAVVPGLHVVQMDESTLPLDRAAVDCARNTRSAGRAFSRFVEGQGGGLYRADFVVRAVEPREAPETAAIAERPAPLSDADAAGTERDWFAGQQPGIAWLFPEPEHNPRARVIRVAIKHLPGQTVRLSLNGAPTAPIAFEGVRTNAANSIAISQWRGIGIEPRENRLVAEVLDTNGAVVETLTRSVHFGHAPIRAEFLPNRSRLVADGVSRPIIAVRLTDRDGQPVHHGLTGDFSVPSPYFPAVEADAMQARQLSGLEHAAPAWRVEGDDGIAYIELEPTTVSGTLAITFPFRDGEVSRQHSVETWLEPGDRPWTIVGFAAGTVGFNHLDRNLEEIGANEESWYTDARIALYARGRVTGRWLMTLAYDSDSERDETRFQGVIDPNQYYTIYADRSERRFGAASVRRLYLRLERPQFYAMFGDYETNFGETQLARYNRSFNGLRAEFRNARVSATAFVADTPHRFRRVEIQGNGLTGPYAIGSTQLLANSERITLEVRDKLRSNIIVSSQTLVRHIDYDIDYFSGTVRFREPILSRDSSLNPQFIVVEYEVDGVAARRVNAGARITWSSADQRLRIGATAIRDDDNQRETNMAAVDIRWRPSDSTEVRAEFAASDSDPGASATATEDNPGTATAWLVEAEHHSSDFDILAYAREQEENFGVGQLSGAERGTRKFGFDGRVRLGGSLSLAASGWHEDFLSTGARRIAGQALLEYHGDNTDSRVGIIYSNDQLSDGSTLESTLLQLGATQRLFSDKLTLDAQTEFALDDAESVDFPARHQFTARYAATSWLTLVGGYEIADGDTVDARTARVGFDLQPWSGARISLAGNQQDISEYGPRTFAAYGFAQSLVLSEHWSLDFSLDGNKTLGGGIDPDTVLNPAQPVASGGFVGNGTSPVLTEDFTAVTAGATYRGDRWSWAGRAEYRDGEREDRYGLTTSLLRQIGEGSAVGGAFSWLRAEQDGGATSEITSLEISLAHRPADSDWSFLNKLELRSDAITNAVAGQPGPVGSAPLIVTGDLRSRRIVNSFSLNYSPTGSSLGMFGGEDWLSRSEFTFFWGTRYVSDRFGTADVEGWSNLVGADARFDLSETVDIGAAASVREGNGGRAWTWSAGPNIGISPVENTWISVGYNITGFEDRDFEAARYTRSGPYVTFRLRFDQQTFRDLGF</sequence>
<keyword evidence="4" id="KW-1185">Reference proteome</keyword>
<evidence type="ECO:0000259" key="2">
    <source>
        <dbReference type="Pfam" id="PF01345"/>
    </source>
</evidence>
<keyword evidence="1" id="KW-0732">Signal</keyword>
<evidence type="ECO:0000256" key="1">
    <source>
        <dbReference type="SAM" id="SignalP"/>
    </source>
</evidence>
<evidence type="ECO:0000313" key="4">
    <source>
        <dbReference type="Proteomes" id="UP000256310"/>
    </source>
</evidence>
<evidence type="ECO:0000313" key="3">
    <source>
        <dbReference type="EMBL" id="RED15342.1"/>
    </source>
</evidence>
<gene>
    <name evidence="3" type="ORF">DFR46_0331</name>
</gene>
<reference evidence="3 4" key="1">
    <citation type="submission" date="2018-07" db="EMBL/GenBank/DDBJ databases">
        <title>Genomic Encyclopedia of Type Strains, Phase IV (KMG-IV): sequencing the most valuable type-strain genomes for metagenomic binning, comparative biology and taxonomic classification.</title>
        <authorList>
            <person name="Goeker M."/>
        </authorList>
    </citation>
    <scope>NUCLEOTIDE SEQUENCE [LARGE SCALE GENOMIC DNA]</scope>
    <source>
        <strain evidence="3 4">DSM 26725</strain>
    </source>
</reference>
<dbReference type="EMBL" id="QRDP01000004">
    <property type="protein sequence ID" value="RED15342.1"/>
    <property type="molecule type" value="Genomic_DNA"/>
</dbReference>
<dbReference type="SUPFAM" id="SSF49464">
    <property type="entry name" value="Carboxypeptidase regulatory domain-like"/>
    <property type="match status" value="1"/>
</dbReference>
<feature type="chain" id="PRO_5017806084" description="DUF11 domain-containing protein" evidence="1">
    <location>
        <begin position="44"/>
        <end position="1717"/>
    </location>
</feature>
<comment type="caution">
    <text evidence="3">The sequence shown here is derived from an EMBL/GenBank/DDBJ whole genome shotgun (WGS) entry which is preliminary data.</text>
</comment>
<feature type="domain" description="DUF11" evidence="2">
    <location>
        <begin position="376"/>
        <end position="486"/>
    </location>
</feature>
<accession>A0A3D9FCN3</accession>
<dbReference type="InterPro" id="IPR001434">
    <property type="entry name" value="OmcB-like_DUF11"/>
</dbReference>
<dbReference type="Proteomes" id="UP000256310">
    <property type="component" value="Unassembled WGS sequence"/>
</dbReference>
<feature type="signal peptide" evidence="1">
    <location>
        <begin position="1"/>
        <end position="43"/>
    </location>
</feature>
<dbReference type="InterPro" id="IPR008969">
    <property type="entry name" value="CarboxyPept-like_regulatory"/>
</dbReference>
<dbReference type="Pfam" id="PF01345">
    <property type="entry name" value="DUF11"/>
    <property type="match status" value="1"/>
</dbReference>
<proteinExistence type="predicted"/>